<proteinExistence type="predicted"/>
<dbReference type="Proteomes" id="UP000319829">
    <property type="component" value="Unassembled WGS sequence"/>
</dbReference>
<evidence type="ECO:0000313" key="4">
    <source>
        <dbReference type="EMBL" id="TMQ56299.1"/>
    </source>
</evidence>
<keyword evidence="2" id="KW-1133">Transmembrane helix</keyword>
<evidence type="ECO:0000256" key="3">
    <source>
        <dbReference type="SAM" id="SignalP"/>
    </source>
</evidence>
<protein>
    <submittedName>
        <fullName evidence="4">Uncharacterized protein</fullName>
    </submittedName>
</protein>
<dbReference type="EMBL" id="VBOU01000002">
    <property type="protein sequence ID" value="TMQ56299.1"/>
    <property type="molecule type" value="Genomic_DNA"/>
</dbReference>
<dbReference type="AlphaFoldDB" id="A0A538SY35"/>
<feature type="chain" id="PRO_5022165962" evidence="3">
    <location>
        <begin position="28"/>
        <end position="159"/>
    </location>
</feature>
<evidence type="ECO:0000313" key="5">
    <source>
        <dbReference type="Proteomes" id="UP000319829"/>
    </source>
</evidence>
<sequence>MRRTCLALVRFTWIAGAIWVSAGTASAAPASHSPHATAAPGNVLTLSDYVMQPPGDEGDAGVVKDSTGTRPKVLEPTAQQTGTDTVPTRQTPIKPPAWAFPDSAARTDTTNVIPTSLPAPSAGAHPAVKPRRGVLGIHPIALLVGMIALHVFVVGLATK</sequence>
<feature type="compositionally biased region" description="Polar residues" evidence="1">
    <location>
        <begin position="77"/>
        <end position="91"/>
    </location>
</feature>
<evidence type="ECO:0000256" key="1">
    <source>
        <dbReference type="SAM" id="MobiDB-lite"/>
    </source>
</evidence>
<keyword evidence="2" id="KW-0812">Transmembrane</keyword>
<reference evidence="4 5" key="1">
    <citation type="journal article" date="2019" name="Nat. Microbiol.">
        <title>Mediterranean grassland soil C-N compound turnover is dependent on rainfall and depth, and is mediated by genomically divergent microorganisms.</title>
        <authorList>
            <person name="Diamond S."/>
            <person name="Andeer P.F."/>
            <person name="Li Z."/>
            <person name="Crits-Christoph A."/>
            <person name="Burstein D."/>
            <person name="Anantharaman K."/>
            <person name="Lane K.R."/>
            <person name="Thomas B.C."/>
            <person name="Pan C."/>
            <person name="Northen T.R."/>
            <person name="Banfield J.F."/>
        </authorList>
    </citation>
    <scope>NUCLEOTIDE SEQUENCE [LARGE SCALE GENOMIC DNA]</scope>
    <source>
        <strain evidence="4">WS_4</strain>
    </source>
</reference>
<feature type="region of interest" description="Disordered" evidence="1">
    <location>
        <begin position="54"/>
        <end position="96"/>
    </location>
</feature>
<keyword evidence="3" id="KW-0732">Signal</keyword>
<name>A0A538SY35_UNCEI</name>
<gene>
    <name evidence="4" type="ORF">E6K74_00245</name>
</gene>
<feature type="transmembrane region" description="Helical" evidence="2">
    <location>
        <begin position="135"/>
        <end position="157"/>
    </location>
</feature>
<keyword evidence="2" id="KW-0472">Membrane</keyword>
<evidence type="ECO:0000256" key="2">
    <source>
        <dbReference type="SAM" id="Phobius"/>
    </source>
</evidence>
<feature type="signal peptide" evidence="3">
    <location>
        <begin position="1"/>
        <end position="27"/>
    </location>
</feature>
<organism evidence="4 5">
    <name type="scientific">Eiseniibacteriota bacterium</name>
    <dbReference type="NCBI Taxonomy" id="2212470"/>
    <lineage>
        <taxon>Bacteria</taxon>
        <taxon>Candidatus Eiseniibacteriota</taxon>
    </lineage>
</organism>
<comment type="caution">
    <text evidence="4">The sequence shown here is derived from an EMBL/GenBank/DDBJ whole genome shotgun (WGS) entry which is preliminary data.</text>
</comment>
<accession>A0A538SY35</accession>